<dbReference type="HAMAP" id="MF_00916">
    <property type="entry name" value="QueG"/>
    <property type="match status" value="1"/>
</dbReference>
<keyword evidence="5 9" id="KW-0671">Queuosine biosynthesis</keyword>
<feature type="active site" description="Proton donor" evidence="9">
    <location>
        <position position="143"/>
    </location>
</feature>
<keyword evidence="7 9" id="KW-0408">Iron</keyword>
<evidence type="ECO:0000256" key="5">
    <source>
        <dbReference type="ARBA" id="ARBA00022785"/>
    </source>
</evidence>
<dbReference type="GO" id="GO:0051539">
    <property type="term" value="F:4 iron, 4 sulfur cluster binding"/>
    <property type="evidence" value="ECO:0007669"/>
    <property type="project" value="UniProtKB-KW"/>
</dbReference>
<dbReference type="InterPro" id="IPR004453">
    <property type="entry name" value="QueG"/>
</dbReference>
<keyword evidence="3 9" id="KW-0819">tRNA processing</keyword>
<keyword evidence="6 9" id="KW-0560">Oxidoreductase</keyword>
<feature type="binding site" evidence="9">
    <location>
        <position position="178"/>
    </location>
    <ligand>
        <name>cob(II)alamin</name>
        <dbReference type="ChEBI" id="CHEBI:16304"/>
    </ligand>
</feature>
<dbReference type="UniPathway" id="UPA00392"/>
<gene>
    <name evidence="9 11" type="primary">queG</name>
    <name evidence="11" type="ORF">CGC43_04620</name>
</gene>
<dbReference type="PANTHER" id="PTHR30002">
    <property type="entry name" value="EPOXYQUEUOSINE REDUCTASE"/>
    <property type="match status" value="1"/>
</dbReference>
<dbReference type="GO" id="GO:0052693">
    <property type="term" value="F:epoxyqueuosine reductase activity"/>
    <property type="evidence" value="ECO:0007669"/>
    <property type="project" value="UniProtKB-UniRule"/>
</dbReference>
<dbReference type="EMBL" id="CP022375">
    <property type="protein sequence ID" value="AXH29915.1"/>
    <property type="molecule type" value="Genomic_DNA"/>
</dbReference>
<dbReference type="RefSeq" id="WP_071629185.1">
    <property type="nucleotide sequence ID" value="NZ_CP022375.1"/>
</dbReference>
<protein>
    <recommendedName>
        <fullName evidence="9">Epoxyqueuosine reductase</fullName>
        <ecNumber evidence="9">1.17.99.6</ecNumber>
    </recommendedName>
    <alternativeName>
        <fullName evidence="9">Queuosine biosynthesis protein QueG</fullName>
    </alternativeName>
</protein>
<organism evidence="11 12">
    <name type="scientific">Francisella opportunistica</name>
    <dbReference type="NCBI Taxonomy" id="2016517"/>
    <lineage>
        <taxon>Bacteria</taxon>
        <taxon>Pseudomonadati</taxon>
        <taxon>Pseudomonadota</taxon>
        <taxon>Gammaproteobacteria</taxon>
        <taxon>Thiotrichales</taxon>
        <taxon>Francisellaceae</taxon>
        <taxon>Francisella</taxon>
    </lineage>
</organism>
<feature type="binding site" evidence="9">
    <location>
        <position position="226"/>
    </location>
    <ligand>
        <name>[4Fe-4S] cluster</name>
        <dbReference type="ChEBI" id="CHEBI:49883"/>
        <label>2</label>
    </ligand>
</feature>
<keyword evidence="1 9" id="KW-0004">4Fe-4S</keyword>
<proteinExistence type="inferred from homology"/>
<comment type="cofactor">
    <cofactor evidence="9">
        <name>[4Fe-4S] cluster</name>
        <dbReference type="ChEBI" id="CHEBI:49883"/>
    </cofactor>
    <text evidence="9">Binds 2 [4Fe-4S] clusters per monomer.</text>
</comment>
<dbReference type="InterPro" id="IPR017900">
    <property type="entry name" value="4Fe4S_Fe_S_CS"/>
</dbReference>
<dbReference type="SUPFAM" id="SSF54862">
    <property type="entry name" value="4Fe-4S ferredoxins"/>
    <property type="match status" value="1"/>
</dbReference>
<dbReference type="Pfam" id="PF08331">
    <property type="entry name" value="QueG_DUF1730"/>
    <property type="match status" value="1"/>
</dbReference>
<sequence>MKLELSLQQWQQVKDFAIKNLNLSSISKADCDISEYIPYYNKWLENNYHADLDYMVKHGSKRFVPNELAPGTNSVMVATLNYLNRPINVKSELKRIRTASNIADISIYAHGRDYHKVMKKKLQKLGEFIDELTGGHQFRVFTDSAPVLERPLAEKAGLGWQGKSSMLLNKIQGSFFFIGVIYSNLDLSKLPDLPKHQDSCGKCQACIKLCPTGAIQAGKMIDSRKCISYLTIENKGTIPLELRDKIGTRIYGCDDCQLVCPFNNYAPITIERDFQQRDFLVNRPLLELLAWSPADFDKYSQGSAIRRIGYAAWIRNIAIAVGNSPFSHANLQALELKKSEFIDNQLILEHLDWAINKQKKLSNRGIKHCDL</sequence>
<feature type="binding site" evidence="9">
    <location>
        <position position="253"/>
    </location>
    <ligand>
        <name>[4Fe-4S] cluster</name>
        <dbReference type="ChEBI" id="CHEBI:49883"/>
        <label>2</label>
    </ligand>
</feature>
<dbReference type="Pfam" id="PF13484">
    <property type="entry name" value="Fer4_16"/>
    <property type="match status" value="1"/>
</dbReference>
<dbReference type="PANTHER" id="PTHR30002:SF4">
    <property type="entry name" value="EPOXYQUEUOSINE REDUCTASE"/>
    <property type="match status" value="1"/>
</dbReference>
<feature type="binding site" evidence="9">
    <location>
        <position position="260"/>
    </location>
    <ligand>
        <name>[4Fe-4S] cluster</name>
        <dbReference type="ChEBI" id="CHEBI:49883"/>
        <label>1</label>
    </ligand>
</feature>
<comment type="catalytic activity">
    <reaction evidence="9">
        <text>epoxyqueuosine(34) in tRNA + AH2 = queuosine(34) in tRNA + A + H2O</text>
        <dbReference type="Rhea" id="RHEA:32159"/>
        <dbReference type="Rhea" id="RHEA-COMP:18571"/>
        <dbReference type="Rhea" id="RHEA-COMP:18582"/>
        <dbReference type="ChEBI" id="CHEBI:13193"/>
        <dbReference type="ChEBI" id="CHEBI:15377"/>
        <dbReference type="ChEBI" id="CHEBI:17499"/>
        <dbReference type="ChEBI" id="CHEBI:194431"/>
        <dbReference type="ChEBI" id="CHEBI:194443"/>
        <dbReference type="EC" id="1.17.99.6"/>
    </reaction>
</comment>
<comment type="cofactor">
    <cofactor evidence="9">
        <name>cob(II)alamin</name>
        <dbReference type="ChEBI" id="CHEBI:16304"/>
    </cofactor>
</comment>
<evidence type="ECO:0000256" key="1">
    <source>
        <dbReference type="ARBA" id="ARBA00022485"/>
    </source>
</evidence>
<keyword evidence="2 9" id="KW-0963">Cytoplasm</keyword>
<dbReference type="PROSITE" id="PS51379">
    <property type="entry name" value="4FE4S_FER_2"/>
    <property type="match status" value="1"/>
</dbReference>
<dbReference type="GO" id="GO:0046872">
    <property type="term" value="F:metal ion binding"/>
    <property type="evidence" value="ECO:0007669"/>
    <property type="project" value="UniProtKB-KW"/>
</dbReference>
<feature type="binding site" evidence="9">
    <location>
        <position position="228"/>
    </location>
    <ligand>
        <name>cob(II)alamin</name>
        <dbReference type="ChEBI" id="CHEBI:16304"/>
    </ligand>
</feature>
<feature type="binding site" evidence="9">
    <location>
        <position position="256"/>
    </location>
    <ligand>
        <name>[4Fe-4S] cluster</name>
        <dbReference type="ChEBI" id="CHEBI:49883"/>
        <label>2</label>
    </ligand>
</feature>
<dbReference type="InterPro" id="IPR013542">
    <property type="entry name" value="QueG_DUF1730"/>
</dbReference>
<feature type="binding site" evidence="9">
    <location>
        <position position="206"/>
    </location>
    <ligand>
        <name>[4Fe-4S] cluster</name>
        <dbReference type="ChEBI" id="CHEBI:49883"/>
        <label>1</label>
    </ligand>
</feature>
<feature type="binding site" evidence="9">
    <location>
        <position position="210"/>
    </location>
    <ligand>
        <name>[4Fe-4S] cluster</name>
        <dbReference type="ChEBI" id="CHEBI:49883"/>
        <label>2</label>
    </ligand>
</feature>
<feature type="domain" description="4Fe-4S ferredoxin-type" evidence="10">
    <location>
        <begin position="191"/>
        <end position="220"/>
    </location>
</feature>
<dbReference type="GO" id="GO:0005737">
    <property type="term" value="C:cytoplasm"/>
    <property type="evidence" value="ECO:0007669"/>
    <property type="project" value="UniProtKB-SubCell"/>
</dbReference>
<comment type="subcellular location">
    <subcellularLocation>
        <location evidence="9">Cytoplasm</location>
    </subcellularLocation>
</comment>
<comment type="pathway">
    <text evidence="9">tRNA modification; tRNA-queuosine biosynthesis.</text>
</comment>
<dbReference type="Proteomes" id="UP000253862">
    <property type="component" value="Chromosome"/>
</dbReference>
<dbReference type="GO" id="GO:0031419">
    <property type="term" value="F:cobalamin binding"/>
    <property type="evidence" value="ECO:0007669"/>
    <property type="project" value="UniProtKB-KW"/>
</dbReference>
<evidence type="ECO:0000256" key="6">
    <source>
        <dbReference type="ARBA" id="ARBA00023002"/>
    </source>
</evidence>
<keyword evidence="9" id="KW-0170">Cobalt</keyword>
<dbReference type="GO" id="GO:0008616">
    <property type="term" value="P:tRNA queuosine(34) biosynthetic process"/>
    <property type="evidence" value="ECO:0007669"/>
    <property type="project" value="UniProtKB-UniRule"/>
</dbReference>
<evidence type="ECO:0000313" key="12">
    <source>
        <dbReference type="Proteomes" id="UP000253862"/>
    </source>
</evidence>
<reference evidence="11 12" key="1">
    <citation type="submission" date="2017-07" db="EMBL/GenBank/DDBJ databases">
        <title>Complete genome sequences and comparative analysis of the novel pathogen Francisella opportunistica.</title>
        <authorList>
            <person name="Dietrich E.A."/>
            <person name="Kingry L.C."/>
            <person name="Petersen J.M."/>
        </authorList>
    </citation>
    <scope>NUCLEOTIDE SEQUENCE [LARGE SCALE GENOMIC DNA]</scope>
    <source>
        <strain evidence="11 12">14-2155</strain>
    </source>
</reference>
<keyword evidence="9" id="KW-0846">Cobalamin</keyword>
<evidence type="ECO:0000256" key="9">
    <source>
        <dbReference type="HAMAP-Rule" id="MF_00916"/>
    </source>
</evidence>
<feature type="binding site" evidence="9">
    <location>
        <begin position="253"/>
        <end position="254"/>
    </location>
    <ligand>
        <name>cob(II)alamin</name>
        <dbReference type="ChEBI" id="CHEBI:16304"/>
    </ligand>
</feature>
<feature type="binding site" evidence="9">
    <location>
        <position position="235"/>
    </location>
    <ligand>
        <name>tRNA</name>
        <dbReference type="ChEBI" id="CHEBI:17843"/>
    </ligand>
</feature>
<feature type="binding site" evidence="9">
    <location>
        <position position="167"/>
    </location>
    <ligand>
        <name>cob(II)alamin</name>
        <dbReference type="ChEBI" id="CHEBI:16304"/>
    </ligand>
</feature>
<feature type="binding site" evidence="9">
    <location>
        <position position="62"/>
    </location>
    <ligand>
        <name>cob(II)alamin</name>
        <dbReference type="ChEBI" id="CHEBI:16304"/>
    </ligand>
</feature>
<dbReference type="AlphaFoldDB" id="A0A345JRG9"/>
<evidence type="ECO:0000256" key="7">
    <source>
        <dbReference type="ARBA" id="ARBA00023004"/>
    </source>
</evidence>
<keyword evidence="12" id="KW-1185">Reference proteome</keyword>
<evidence type="ECO:0000313" key="11">
    <source>
        <dbReference type="EMBL" id="AXH29915.1"/>
    </source>
</evidence>
<comment type="function">
    <text evidence="9">Catalyzes the conversion of epoxyqueuosine (oQ) to queuosine (Q), which is a hypermodified base found in the wobble positions of tRNA(Asp), tRNA(Asn), tRNA(His) and tRNA(Tyr).</text>
</comment>
<dbReference type="PROSITE" id="PS00198">
    <property type="entry name" value="4FE4S_FER_1"/>
    <property type="match status" value="1"/>
</dbReference>
<dbReference type="KEGG" id="foo:CGC45_04605"/>
<feature type="binding site" evidence="9">
    <location>
        <position position="203"/>
    </location>
    <ligand>
        <name>[4Fe-4S] cluster</name>
        <dbReference type="ChEBI" id="CHEBI:49883"/>
        <label>1</label>
    </ligand>
</feature>
<comment type="similarity">
    <text evidence="9">Belongs to the QueG family.</text>
</comment>
<dbReference type="EC" id="1.17.99.6" evidence="9"/>
<evidence type="ECO:0000256" key="3">
    <source>
        <dbReference type="ARBA" id="ARBA00022694"/>
    </source>
</evidence>
<feature type="binding site" evidence="9">
    <location>
        <position position="200"/>
    </location>
    <ligand>
        <name>[4Fe-4S] cluster</name>
        <dbReference type="ChEBI" id="CHEBI:49883"/>
        <label>1</label>
    </ligand>
</feature>
<dbReference type="NCBIfam" id="TIGR00276">
    <property type="entry name" value="tRNA epoxyqueuosine(34) reductase QueG"/>
    <property type="match status" value="1"/>
</dbReference>
<dbReference type="Gene3D" id="3.30.70.20">
    <property type="match status" value="1"/>
</dbReference>
<accession>A0A345JRG9</accession>
<dbReference type="InterPro" id="IPR017896">
    <property type="entry name" value="4Fe4S_Fe-S-bd"/>
</dbReference>
<comment type="subunit">
    <text evidence="9">Monomer.</text>
</comment>
<feature type="binding site" evidence="9">
    <location>
        <position position="143"/>
    </location>
    <ligand>
        <name>cob(II)alamin</name>
        <dbReference type="ChEBI" id="CHEBI:16304"/>
    </ligand>
</feature>
<evidence type="ECO:0000256" key="2">
    <source>
        <dbReference type="ARBA" id="ARBA00022490"/>
    </source>
</evidence>
<evidence type="ECO:0000259" key="10">
    <source>
        <dbReference type="PROSITE" id="PS51379"/>
    </source>
</evidence>
<keyword evidence="8 9" id="KW-0411">Iron-sulfur</keyword>
<evidence type="ECO:0000256" key="4">
    <source>
        <dbReference type="ARBA" id="ARBA00022723"/>
    </source>
</evidence>
<comment type="caution">
    <text evidence="9">Lacks conserved residue(s) required for the propagation of feature annotation.</text>
</comment>
<dbReference type="OrthoDB" id="9784571at2"/>
<name>A0A345JRG9_9GAMM</name>
<evidence type="ECO:0000256" key="8">
    <source>
        <dbReference type="ARBA" id="ARBA00023014"/>
    </source>
</evidence>
<keyword evidence="4 9" id="KW-0479">Metal-binding</keyword>